<proteinExistence type="predicted"/>
<evidence type="ECO:0000313" key="2">
    <source>
        <dbReference type="Proteomes" id="UP000063234"/>
    </source>
</evidence>
<dbReference type="STRING" id="1298851.TST_0588"/>
<accession>A0A0S3QSR7</accession>
<dbReference type="AlphaFoldDB" id="A0A0S3QSR7"/>
<dbReference type="InterPro" id="IPR025906">
    <property type="entry name" value="YjfB_motility"/>
</dbReference>
<reference evidence="2" key="1">
    <citation type="journal article" date="2018" name="Science">
        <title>A primordial and reversible TCA cycle in a facultatively chemolithoautotrophic thermophile.</title>
        <authorList>
            <person name="Nunoura T."/>
            <person name="Chikaraishi Y."/>
            <person name="Izaki R."/>
            <person name="Suwa T."/>
            <person name="Sato T."/>
            <person name="Harada T."/>
            <person name="Mori K."/>
            <person name="Kato Y."/>
            <person name="Miyazaki M."/>
            <person name="Shimamura S."/>
            <person name="Yanagawa K."/>
            <person name="Shuto A."/>
            <person name="Ohkouchi N."/>
            <person name="Fujita N."/>
            <person name="Takaki Y."/>
            <person name="Atomi H."/>
            <person name="Takai K."/>
        </authorList>
    </citation>
    <scope>NUCLEOTIDE SEQUENCE [LARGE SCALE GENOMIC DNA]</scope>
    <source>
        <strain evidence="2">DSM 17441 / JCM 13301 / NBRC 103674 / ABI70S6</strain>
    </source>
</reference>
<evidence type="ECO:0000313" key="1">
    <source>
        <dbReference type="EMBL" id="BAT71394.1"/>
    </source>
</evidence>
<organism evidence="1 2">
    <name type="scientific">Thermosulfidibacter takaii (strain DSM 17441 / JCM 13301 / NBRC 103674 / ABI70S6)</name>
    <dbReference type="NCBI Taxonomy" id="1298851"/>
    <lineage>
        <taxon>Bacteria</taxon>
        <taxon>Pseudomonadati</taxon>
        <taxon>Thermosulfidibacterota</taxon>
        <taxon>Thermosulfidibacteria</taxon>
        <taxon>Thermosulfidibacterales</taxon>
        <taxon>Thermosulfidibacteraceae</taxon>
    </lineage>
</organism>
<keyword evidence="2" id="KW-1185">Reference proteome</keyword>
<dbReference type="Pfam" id="PF14070">
    <property type="entry name" value="YjfB_motility"/>
    <property type="match status" value="1"/>
</dbReference>
<dbReference type="RefSeq" id="WP_158508732.1">
    <property type="nucleotide sequence ID" value="NZ_AP013035.1"/>
</dbReference>
<name>A0A0S3QSR7_THET7</name>
<protein>
    <recommendedName>
        <fullName evidence="3">Motility protein</fullName>
    </recommendedName>
</protein>
<dbReference type="KEGG" id="ttk:TST_0588"/>
<gene>
    <name evidence="1" type="ORF">TST_0588</name>
</gene>
<dbReference type="EMBL" id="AP013035">
    <property type="protein sequence ID" value="BAT71394.1"/>
    <property type="molecule type" value="Genomic_DNA"/>
</dbReference>
<dbReference type="Proteomes" id="UP000063234">
    <property type="component" value="Chromosome"/>
</dbReference>
<evidence type="ECO:0008006" key="3">
    <source>
        <dbReference type="Google" id="ProtNLM"/>
    </source>
</evidence>
<sequence>MQVSGVNGYLALKQLALQTQVSVKVLKQANEVVKEQMQELLDLLPDVNIGKNINVRA</sequence>